<evidence type="ECO:0000256" key="1">
    <source>
        <dbReference type="SAM" id="MobiDB-lite"/>
    </source>
</evidence>
<feature type="region of interest" description="Disordered" evidence="1">
    <location>
        <begin position="1"/>
        <end position="55"/>
    </location>
</feature>
<reference evidence="2 3" key="1">
    <citation type="submission" date="2017-11" db="EMBL/GenBank/DDBJ databases">
        <title>The genome of Rhizophagus clarus HR1 reveals common genetic basis of auxotrophy among arbuscular mycorrhizal fungi.</title>
        <authorList>
            <person name="Kobayashi Y."/>
        </authorList>
    </citation>
    <scope>NUCLEOTIDE SEQUENCE [LARGE SCALE GENOMIC DNA]</scope>
    <source>
        <strain evidence="2 3">HR1</strain>
    </source>
</reference>
<proteinExistence type="predicted"/>
<keyword evidence="3" id="KW-1185">Reference proteome</keyword>
<feature type="compositionally biased region" description="Polar residues" evidence="1">
    <location>
        <begin position="38"/>
        <end position="55"/>
    </location>
</feature>
<dbReference type="EMBL" id="BEXD01000924">
    <property type="protein sequence ID" value="GBB91149.1"/>
    <property type="molecule type" value="Genomic_DNA"/>
</dbReference>
<name>A0A2Z6QZF9_9GLOM</name>
<dbReference type="AlphaFoldDB" id="A0A2Z6QZF9"/>
<sequence>MIGVTPMQQQYTEDMSHLTTHATAKNKKRKSSLSSSNPHGNKNNVELKTNTTYDNGSITMEGITPIPSVSTSSPAVVTDLINLEVGFSQDRTNLNSQDTTLRHHSRYFDDL</sequence>
<evidence type="ECO:0000313" key="3">
    <source>
        <dbReference type="Proteomes" id="UP000247702"/>
    </source>
</evidence>
<organism evidence="2 3">
    <name type="scientific">Rhizophagus clarus</name>
    <dbReference type="NCBI Taxonomy" id="94130"/>
    <lineage>
        <taxon>Eukaryota</taxon>
        <taxon>Fungi</taxon>
        <taxon>Fungi incertae sedis</taxon>
        <taxon>Mucoromycota</taxon>
        <taxon>Glomeromycotina</taxon>
        <taxon>Glomeromycetes</taxon>
        <taxon>Glomerales</taxon>
        <taxon>Glomeraceae</taxon>
        <taxon>Rhizophagus</taxon>
    </lineage>
</organism>
<dbReference type="Proteomes" id="UP000247702">
    <property type="component" value="Unassembled WGS sequence"/>
</dbReference>
<protein>
    <submittedName>
        <fullName evidence="2">Uncharacterized protein</fullName>
    </submittedName>
</protein>
<accession>A0A2Z6QZF9</accession>
<feature type="compositionally biased region" description="Polar residues" evidence="1">
    <location>
        <begin position="1"/>
        <end position="23"/>
    </location>
</feature>
<gene>
    <name evidence="2" type="ORF">RclHR1_01830008</name>
</gene>
<comment type="caution">
    <text evidence="2">The sequence shown here is derived from an EMBL/GenBank/DDBJ whole genome shotgun (WGS) entry which is preliminary data.</text>
</comment>
<evidence type="ECO:0000313" key="2">
    <source>
        <dbReference type="EMBL" id="GBB91149.1"/>
    </source>
</evidence>